<protein>
    <recommendedName>
        <fullName evidence="1">UBC core domain-containing protein</fullName>
    </recommendedName>
</protein>
<proteinExistence type="predicted"/>
<name>A0ABR2GYF4_9EUKA</name>
<dbReference type="Gene3D" id="3.10.110.10">
    <property type="entry name" value="Ubiquitin Conjugating Enzyme"/>
    <property type="match status" value="1"/>
</dbReference>
<dbReference type="PANTHER" id="PTHR24068">
    <property type="entry name" value="UBIQUITIN-CONJUGATING ENZYME E2"/>
    <property type="match status" value="1"/>
</dbReference>
<dbReference type="Proteomes" id="UP001470230">
    <property type="component" value="Unassembled WGS sequence"/>
</dbReference>
<comment type="caution">
    <text evidence="2">The sequence shown here is derived from an EMBL/GenBank/DDBJ whole genome shotgun (WGS) entry which is preliminary data.</text>
</comment>
<dbReference type="PROSITE" id="PS50127">
    <property type="entry name" value="UBC_2"/>
    <property type="match status" value="1"/>
</dbReference>
<sequence>MIARSVVLRELNKYQKDDSLSFSIDTKDNDLTHLRVTLTPPDNTPYEDGIFFLSVTIPSHYPSTPPNIEFETKIYHPNITKDGEICLKGFKDDWKPTFTLKNAIDFIYRLLEDPDWESPLETSIAAQHKKDPNAFKKTAGEWTKKYAI</sequence>
<accession>A0ABR2GYF4</accession>
<keyword evidence="3" id="KW-1185">Reference proteome</keyword>
<evidence type="ECO:0000259" key="1">
    <source>
        <dbReference type="PROSITE" id="PS50127"/>
    </source>
</evidence>
<organism evidence="2 3">
    <name type="scientific">Tritrichomonas musculus</name>
    <dbReference type="NCBI Taxonomy" id="1915356"/>
    <lineage>
        <taxon>Eukaryota</taxon>
        <taxon>Metamonada</taxon>
        <taxon>Parabasalia</taxon>
        <taxon>Tritrichomonadida</taxon>
        <taxon>Tritrichomonadidae</taxon>
        <taxon>Tritrichomonas</taxon>
    </lineage>
</organism>
<evidence type="ECO:0000313" key="3">
    <source>
        <dbReference type="Proteomes" id="UP001470230"/>
    </source>
</evidence>
<gene>
    <name evidence="2" type="ORF">M9Y10_032439</name>
</gene>
<dbReference type="SMART" id="SM00212">
    <property type="entry name" value="UBCc"/>
    <property type="match status" value="1"/>
</dbReference>
<dbReference type="SUPFAM" id="SSF54495">
    <property type="entry name" value="UBC-like"/>
    <property type="match status" value="1"/>
</dbReference>
<dbReference type="EMBL" id="JAPFFF010000053">
    <property type="protein sequence ID" value="KAK8838978.1"/>
    <property type="molecule type" value="Genomic_DNA"/>
</dbReference>
<evidence type="ECO:0000313" key="2">
    <source>
        <dbReference type="EMBL" id="KAK8838978.1"/>
    </source>
</evidence>
<dbReference type="Pfam" id="PF00179">
    <property type="entry name" value="UQ_con"/>
    <property type="match status" value="1"/>
</dbReference>
<feature type="domain" description="UBC core" evidence="1">
    <location>
        <begin position="2"/>
        <end position="148"/>
    </location>
</feature>
<dbReference type="InterPro" id="IPR016135">
    <property type="entry name" value="UBQ-conjugating_enzyme/RWD"/>
</dbReference>
<dbReference type="InterPro" id="IPR000608">
    <property type="entry name" value="UBC"/>
</dbReference>
<reference evidence="2 3" key="1">
    <citation type="submission" date="2024-04" db="EMBL/GenBank/DDBJ databases">
        <title>Tritrichomonas musculus Genome.</title>
        <authorList>
            <person name="Alves-Ferreira E."/>
            <person name="Grigg M."/>
            <person name="Lorenzi H."/>
            <person name="Galac M."/>
        </authorList>
    </citation>
    <scope>NUCLEOTIDE SEQUENCE [LARGE SCALE GENOMIC DNA]</scope>
    <source>
        <strain evidence="2 3">EAF2021</strain>
    </source>
</reference>